<name>A0ABW3G299_9NOCA</name>
<evidence type="ECO:0000313" key="2">
    <source>
        <dbReference type="Proteomes" id="UP001597068"/>
    </source>
</evidence>
<comment type="caution">
    <text evidence="1">The sequence shown here is derived from an EMBL/GenBank/DDBJ whole genome shotgun (WGS) entry which is preliminary data.</text>
</comment>
<organism evidence="1 2">
    <name type="scientific">Williamsia deligens</name>
    <dbReference type="NCBI Taxonomy" id="321325"/>
    <lineage>
        <taxon>Bacteria</taxon>
        <taxon>Bacillati</taxon>
        <taxon>Actinomycetota</taxon>
        <taxon>Actinomycetes</taxon>
        <taxon>Mycobacteriales</taxon>
        <taxon>Nocardiaceae</taxon>
        <taxon>Williamsia</taxon>
    </lineage>
</organism>
<dbReference type="EMBL" id="JBHTIL010000001">
    <property type="protein sequence ID" value="MFD0924601.1"/>
    <property type="molecule type" value="Genomic_DNA"/>
</dbReference>
<protein>
    <recommendedName>
        <fullName evidence="3">Tetratricopeptide repeat protein</fullName>
    </recommendedName>
</protein>
<evidence type="ECO:0000313" key="1">
    <source>
        <dbReference type="EMBL" id="MFD0924601.1"/>
    </source>
</evidence>
<reference evidence="2" key="1">
    <citation type="journal article" date="2019" name="Int. J. Syst. Evol. Microbiol.">
        <title>The Global Catalogue of Microorganisms (GCM) 10K type strain sequencing project: providing services to taxonomists for standard genome sequencing and annotation.</title>
        <authorList>
            <consortium name="The Broad Institute Genomics Platform"/>
            <consortium name="The Broad Institute Genome Sequencing Center for Infectious Disease"/>
            <person name="Wu L."/>
            <person name="Ma J."/>
        </authorList>
    </citation>
    <scope>NUCLEOTIDE SEQUENCE [LARGE SCALE GENOMIC DNA]</scope>
    <source>
        <strain evidence="2">CCUG 50873</strain>
    </source>
</reference>
<dbReference type="RefSeq" id="WP_253647379.1">
    <property type="nucleotide sequence ID" value="NZ_BAAAMO010000002.1"/>
</dbReference>
<accession>A0ABW3G299</accession>
<proteinExistence type="predicted"/>
<keyword evidence="2" id="KW-1185">Reference proteome</keyword>
<sequence length="158" mass="17006">MSTADPTMDRIATAVAARDRDDLLDLWATITPTGDALHRCVLAHHLADLHDDAAESLMWDVRALDAADVLDEGYAAAAGVQVAAFHPSLHLNIADDLRRLSSVDAAERHLSRARAALTSFGALGPEHAPYVAMMRDLVDDVDAMVRSRSTERRATAPG</sequence>
<dbReference type="Proteomes" id="UP001597068">
    <property type="component" value="Unassembled WGS sequence"/>
</dbReference>
<evidence type="ECO:0008006" key="3">
    <source>
        <dbReference type="Google" id="ProtNLM"/>
    </source>
</evidence>
<gene>
    <name evidence="1" type="ORF">ACFQ04_02505</name>
</gene>